<accession>A0ABR8PAS6</accession>
<keyword evidence="4" id="KW-1185">Reference proteome</keyword>
<reference evidence="3 4" key="1">
    <citation type="submission" date="2020-08" db="EMBL/GenBank/DDBJ databases">
        <title>A Genomic Blueprint of the Chicken Gut Microbiome.</title>
        <authorList>
            <person name="Gilroy R."/>
            <person name="Ravi A."/>
            <person name="Getino M."/>
            <person name="Pursley I."/>
            <person name="Horton D.L."/>
            <person name="Alikhan N.-F."/>
            <person name="Baker D."/>
            <person name="Gharbi K."/>
            <person name="Hall N."/>
            <person name="Watson M."/>
            <person name="Adriaenssens E.M."/>
            <person name="Foster-Nyarko E."/>
            <person name="Jarju S."/>
            <person name="Secka A."/>
            <person name="Antonio M."/>
            <person name="Oren A."/>
            <person name="Chaudhuri R."/>
            <person name="La Ragione R.M."/>
            <person name="Hildebrand F."/>
            <person name="Pallen M.J."/>
        </authorList>
    </citation>
    <scope>NUCLEOTIDE SEQUENCE [LARGE SCALE GENOMIC DNA]</scope>
    <source>
        <strain evidence="3 4">Sa3CUN2</strain>
    </source>
</reference>
<dbReference type="SUPFAM" id="SSF116734">
    <property type="entry name" value="DNA methylase specificity domain"/>
    <property type="match status" value="1"/>
</dbReference>
<dbReference type="Proteomes" id="UP000616837">
    <property type="component" value="Unassembled WGS sequence"/>
</dbReference>
<protein>
    <submittedName>
        <fullName evidence="3">Uncharacterized protein</fullName>
    </submittedName>
</protein>
<dbReference type="EMBL" id="JACSQW010000003">
    <property type="protein sequence ID" value="MBD7894394.1"/>
    <property type="molecule type" value="Genomic_DNA"/>
</dbReference>
<dbReference type="Gene3D" id="3.90.220.20">
    <property type="entry name" value="DNA methylase specificity domains"/>
    <property type="match status" value="1"/>
</dbReference>
<keyword evidence="2" id="KW-0238">DNA-binding</keyword>
<dbReference type="InterPro" id="IPR044946">
    <property type="entry name" value="Restrct_endonuc_typeI_TRD_sf"/>
</dbReference>
<keyword evidence="1" id="KW-0680">Restriction system</keyword>
<evidence type="ECO:0000313" key="3">
    <source>
        <dbReference type="EMBL" id="MBD7894394.1"/>
    </source>
</evidence>
<name>A0ABR8PAS6_9LACO</name>
<organism evidence="3 4">
    <name type="scientific">Limosilactobacillus avistercoris</name>
    <dbReference type="NCBI Taxonomy" id="2762243"/>
    <lineage>
        <taxon>Bacteria</taxon>
        <taxon>Bacillati</taxon>
        <taxon>Bacillota</taxon>
        <taxon>Bacilli</taxon>
        <taxon>Lactobacillales</taxon>
        <taxon>Lactobacillaceae</taxon>
        <taxon>Limosilactobacillus</taxon>
    </lineage>
</organism>
<proteinExistence type="predicted"/>
<gene>
    <name evidence="3" type="ORF">H9564_01395</name>
</gene>
<evidence type="ECO:0000256" key="1">
    <source>
        <dbReference type="ARBA" id="ARBA00022747"/>
    </source>
</evidence>
<sequence>MGNLRNRYFDFSKLEFLPLKSSVKEQDILKYGDFLFNTRNTLELVGKGATWLSELKTAAFNSNIARFVFKSDIDTIFSITYIIQIILWLRFMLEQPELQV</sequence>
<evidence type="ECO:0000256" key="2">
    <source>
        <dbReference type="ARBA" id="ARBA00023125"/>
    </source>
</evidence>
<evidence type="ECO:0000313" key="4">
    <source>
        <dbReference type="Proteomes" id="UP000616837"/>
    </source>
</evidence>
<comment type="caution">
    <text evidence="3">The sequence shown here is derived from an EMBL/GenBank/DDBJ whole genome shotgun (WGS) entry which is preliminary data.</text>
</comment>